<evidence type="ECO:0000313" key="9">
    <source>
        <dbReference type="EMBL" id="AHM71770.1"/>
    </source>
</evidence>
<dbReference type="GO" id="GO:0005886">
    <property type="term" value="C:plasma membrane"/>
    <property type="evidence" value="ECO:0007669"/>
    <property type="project" value="UniProtKB-SubCell"/>
</dbReference>
<protein>
    <submittedName>
        <fullName evidence="9">Acyltransferase</fullName>
    </submittedName>
</protein>
<organism evidence="9 10">
    <name type="scientific">Yersinia enterocolitica LC20</name>
    <dbReference type="NCBI Taxonomy" id="1443113"/>
    <lineage>
        <taxon>Bacteria</taxon>
        <taxon>Pseudomonadati</taxon>
        <taxon>Pseudomonadota</taxon>
        <taxon>Gammaproteobacteria</taxon>
        <taxon>Enterobacterales</taxon>
        <taxon>Yersiniaceae</taxon>
        <taxon>Yersinia</taxon>
    </lineage>
</organism>
<keyword evidence="9" id="KW-0808">Transferase</keyword>
<evidence type="ECO:0000256" key="6">
    <source>
        <dbReference type="ARBA" id="ARBA00023136"/>
    </source>
</evidence>
<dbReference type="Pfam" id="PF01757">
    <property type="entry name" value="Acyl_transf_3"/>
    <property type="match status" value="1"/>
</dbReference>
<feature type="transmembrane region" description="Helical" evidence="7">
    <location>
        <begin position="179"/>
        <end position="196"/>
    </location>
</feature>
<dbReference type="GO" id="GO:0009246">
    <property type="term" value="P:enterobacterial common antigen biosynthetic process"/>
    <property type="evidence" value="ECO:0007669"/>
    <property type="project" value="TreeGrafter"/>
</dbReference>
<feature type="transmembrane region" description="Helical" evidence="7">
    <location>
        <begin position="292"/>
        <end position="313"/>
    </location>
</feature>
<dbReference type="EMBL" id="CP007448">
    <property type="protein sequence ID" value="AHM71770.1"/>
    <property type="molecule type" value="Genomic_DNA"/>
</dbReference>
<evidence type="ECO:0000256" key="7">
    <source>
        <dbReference type="SAM" id="Phobius"/>
    </source>
</evidence>
<comment type="subcellular location">
    <subcellularLocation>
        <location evidence="1">Cell membrane</location>
        <topology evidence="1">Multi-pass membrane protein</topology>
    </subcellularLocation>
</comment>
<comment type="similarity">
    <text evidence="2">Belongs to the acyltransferase 3 family.</text>
</comment>
<dbReference type="GO" id="GO:0016413">
    <property type="term" value="F:O-acetyltransferase activity"/>
    <property type="evidence" value="ECO:0007669"/>
    <property type="project" value="TreeGrafter"/>
</dbReference>
<feature type="transmembrane region" description="Helical" evidence="7">
    <location>
        <begin position="135"/>
        <end position="152"/>
    </location>
</feature>
<dbReference type="KEGG" id="yel:LC20_00514"/>
<gene>
    <name evidence="9" type="ORF">LC20_00514</name>
</gene>
<evidence type="ECO:0000256" key="1">
    <source>
        <dbReference type="ARBA" id="ARBA00004651"/>
    </source>
</evidence>
<reference evidence="9 10" key="1">
    <citation type="submission" date="2017-11" db="EMBL/GenBank/DDBJ databases">
        <title>The complete genome sequence and comparative genome analysis of Yersinia enterocolitica strain LC20.</title>
        <authorList>
            <person name="Shi G."/>
            <person name="Su M."/>
            <person name="Liang J."/>
            <person name="Gu W."/>
            <person name="Xiao Y."/>
            <person name="Zhang Z."/>
            <person name="Qiu H."/>
            <person name="Duan R."/>
            <person name="Zhang Z."/>
            <person name="Li Y."/>
            <person name="Zhang X."/>
            <person name="Ling Y."/>
            <person name="Song L."/>
            <person name="Chen M."/>
            <person name="Zhao Y."/>
            <person name="Wu J."/>
            <person name="Jing H."/>
            <person name="Xiao J."/>
            <person name="Wang X."/>
        </authorList>
    </citation>
    <scope>NUCLEOTIDE SEQUENCE [LARGE SCALE GENOMIC DNA]</scope>
    <source>
        <strain evidence="9 10">LC20</strain>
    </source>
</reference>
<keyword evidence="9" id="KW-0012">Acyltransferase</keyword>
<sequence length="329" mass="38044">MLFTKDETNYIKGIAIVLMLIHHLFAFPGRIPYDANIINSLPFVGVSVDNYLANFSKICVAMFLFISGYGFSFKNKINFSYSIEKLKKLYFSFWLVFIIFIPIGFIFINNDWSDSSPLKLAKNILGLTSDYNGEWWFIRLYVVYVLMLPLISRLNSLTLLVIAPLSTLIGYIFEASGGLFVILIWLYPFIIGYLFGRETDKLSILINKINSIYINLLCVTLTVVLFYLFDMFGLILAAPLFIFIVRNVFRGTTHHKVIESLGKHSMYMWLTHSFFCYYYTPEIIYSARYSPLILLLLILISYSVSVILTYIEVTIKNSYAKLKYSLSIN</sequence>
<evidence type="ECO:0000256" key="4">
    <source>
        <dbReference type="ARBA" id="ARBA00022692"/>
    </source>
</evidence>
<evidence type="ECO:0000256" key="5">
    <source>
        <dbReference type="ARBA" id="ARBA00022989"/>
    </source>
</evidence>
<evidence type="ECO:0000256" key="3">
    <source>
        <dbReference type="ARBA" id="ARBA00022475"/>
    </source>
</evidence>
<keyword evidence="5 7" id="KW-1133">Transmembrane helix</keyword>
<keyword evidence="4 7" id="KW-0812">Transmembrane</keyword>
<evidence type="ECO:0000313" key="10">
    <source>
        <dbReference type="Proteomes" id="UP000230961"/>
    </source>
</evidence>
<keyword evidence="6 7" id="KW-0472">Membrane</keyword>
<dbReference type="AlphaFoldDB" id="A0A7U4GCI2"/>
<accession>A0A7U4GCI2</accession>
<feature type="domain" description="Acyltransferase 3" evidence="8">
    <location>
        <begin position="9"/>
        <end position="309"/>
    </location>
</feature>
<dbReference type="Proteomes" id="UP000230961">
    <property type="component" value="Chromosome"/>
</dbReference>
<keyword evidence="3" id="KW-1003">Cell membrane</keyword>
<feature type="transmembrane region" description="Helical" evidence="7">
    <location>
        <begin position="51"/>
        <end position="69"/>
    </location>
</feature>
<evidence type="ECO:0000256" key="2">
    <source>
        <dbReference type="ARBA" id="ARBA00007400"/>
    </source>
</evidence>
<proteinExistence type="inferred from homology"/>
<feature type="transmembrane region" description="Helical" evidence="7">
    <location>
        <begin position="12"/>
        <end position="31"/>
    </location>
</feature>
<dbReference type="PANTHER" id="PTHR40074:SF2">
    <property type="entry name" value="O-ACETYLTRANSFERASE WECH"/>
    <property type="match status" value="1"/>
</dbReference>
<dbReference type="InterPro" id="IPR002656">
    <property type="entry name" value="Acyl_transf_3_dom"/>
</dbReference>
<feature type="transmembrane region" description="Helical" evidence="7">
    <location>
        <begin position="261"/>
        <end position="280"/>
    </location>
</feature>
<feature type="transmembrane region" description="Helical" evidence="7">
    <location>
        <begin position="89"/>
        <end position="108"/>
    </location>
</feature>
<feature type="transmembrane region" description="Helical" evidence="7">
    <location>
        <begin position="232"/>
        <end position="249"/>
    </location>
</feature>
<evidence type="ECO:0000259" key="8">
    <source>
        <dbReference type="Pfam" id="PF01757"/>
    </source>
</evidence>
<dbReference type="PANTHER" id="PTHR40074">
    <property type="entry name" value="O-ACETYLTRANSFERASE WECH"/>
    <property type="match status" value="1"/>
</dbReference>
<name>A0A7U4GCI2_YEREN</name>